<name>A0A9P8M7K3_9HYPO</name>
<feature type="region of interest" description="Disordered" evidence="6">
    <location>
        <begin position="214"/>
        <end position="234"/>
    </location>
</feature>
<feature type="domain" description="3CxxC-type" evidence="7">
    <location>
        <begin position="137"/>
        <end position="232"/>
    </location>
</feature>
<gene>
    <name evidence="8" type="ORF">MHUMG1_06956</name>
</gene>
<evidence type="ECO:0000256" key="3">
    <source>
        <dbReference type="ARBA" id="ARBA00022771"/>
    </source>
</evidence>
<proteinExistence type="inferred from homology"/>
<dbReference type="Pfam" id="PF08386">
    <property type="entry name" value="Abhydrolase_4"/>
    <property type="match status" value="1"/>
</dbReference>
<evidence type="ECO:0000256" key="5">
    <source>
        <dbReference type="ARBA" id="ARBA00022833"/>
    </source>
</evidence>
<protein>
    <recommendedName>
        <fullName evidence="7">3CxxC-type domain-containing protein</fullName>
    </recommendedName>
</protein>
<evidence type="ECO:0000256" key="1">
    <source>
        <dbReference type="ARBA" id="ARBA00010088"/>
    </source>
</evidence>
<dbReference type="SMART" id="SM01328">
    <property type="entry name" value="zf-3CxxC"/>
    <property type="match status" value="1"/>
</dbReference>
<evidence type="ECO:0000256" key="2">
    <source>
        <dbReference type="ARBA" id="ARBA00022723"/>
    </source>
</evidence>
<keyword evidence="2" id="KW-0479">Metal-binding</keyword>
<evidence type="ECO:0000313" key="8">
    <source>
        <dbReference type="EMBL" id="KAH0595207.1"/>
    </source>
</evidence>
<keyword evidence="9" id="KW-1185">Reference proteome</keyword>
<dbReference type="InterPro" id="IPR027377">
    <property type="entry name" value="ZAR1/RTP1-5-like_Znf-3CxxC"/>
</dbReference>
<evidence type="ECO:0000256" key="4">
    <source>
        <dbReference type="ARBA" id="ARBA00022801"/>
    </source>
</evidence>
<dbReference type="EMBL" id="JACEFI010000013">
    <property type="protein sequence ID" value="KAH0595207.1"/>
    <property type="molecule type" value="Genomic_DNA"/>
</dbReference>
<reference evidence="8 9" key="1">
    <citation type="submission" date="2020-07" db="EMBL/GenBank/DDBJ databases">
        <title>Metarhizium humberi genome.</title>
        <authorList>
            <person name="Lysoe E."/>
        </authorList>
    </citation>
    <scope>NUCLEOTIDE SEQUENCE [LARGE SCALE GENOMIC DNA]</scope>
    <source>
        <strain evidence="8 9">ESALQ1638</strain>
    </source>
</reference>
<dbReference type="InterPro" id="IPR029058">
    <property type="entry name" value="AB_hydrolase_fold"/>
</dbReference>
<evidence type="ECO:0000259" key="7">
    <source>
        <dbReference type="SMART" id="SM01328"/>
    </source>
</evidence>
<organism evidence="8 9">
    <name type="scientific">Metarhizium humberi</name>
    <dbReference type="NCBI Taxonomy" id="2596975"/>
    <lineage>
        <taxon>Eukaryota</taxon>
        <taxon>Fungi</taxon>
        <taxon>Dikarya</taxon>
        <taxon>Ascomycota</taxon>
        <taxon>Pezizomycotina</taxon>
        <taxon>Sordariomycetes</taxon>
        <taxon>Hypocreomycetidae</taxon>
        <taxon>Hypocreales</taxon>
        <taxon>Clavicipitaceae</taxon>
        <taxon>Metarhizium</taxon>
    </lineage>
</organism>
<dbReference type="AlphaFoldDB" id="A0A9P8M7K3"/>
<evidence type="ECO:0000313" key="9">
    <source>
        <dbReference type="Proteomes" id="UP000764110"/>
    </source>
</evidence>
<keyword evidence="5" id="KW-0862">Zinc</keyword>
<comment type="caution">
    <text evidence="8">The sequence shown here is derived from an EMBL/GenBank/DDBJ whole genome shotgun (WGS) entry which is preliminary data.</text>
</comment>
<dbReference type="Pfam" id="PF13695">
    <property type="entry name" value="Zn_ribbon_3CxxC"/>
    <property type="match status" value="1"/>
</dbReference>
<dbReference type="GO" id="GO:0008270">
    <property type="term" value="F:zinc ion binding"/>
    <property type="evidence" value="ECO:0007669"/>
    <property type="project" value="UniProtKB-KW"/>
</dbReference>
<dbReference type="InterPro" id="IPR013595">
    <property type="entry name" value="Pept_S33_TAP-like_C"/>
</dbReference>
<dbReference type="PANTHER" id="PTHR43248">
    <property type="entry name" value="2-SUCCINYL-6-HYDROXY-2,4-CYCLOHEXADIENE-1-CARBOXYLATE SYNTHASE"/>
    <property type="match status" value="1"/>
</dbReference>
<sequence>MQTPGFANSRGQYPTAQTSISGFGQGPLLTGSLGEAAEQLEQRFAATPFALSAFTGSDTEIFHPRFHRISKPIDSLLHNDPSPAADSTSTMPRGTRAWSLFPEHHGSVEDLLQDEGLDFDFNHTDRESGHIKEYDTNVMGRFACPNANCTQLGWSSKKIAVWIRLYSGSRYNARVYNQRCKSCNSLSRPTLDDSYAERIAYRLKKWSNIEVEPPHYSGGSGKPHERDLSFDHTSPSSTQAAMGTFIRVLGWATLVSIAISVNTDTSDFDWNAVEPSWHLRYSPCYDGFQCARLLMPLDWLDVEPSNETVALSMIKLPAAVDCNDASFGGTVITNPGGPGSSGVRHVLKNGRYMQTMMDGEKHFEIMSFDPRGVAHSKPAADCYASEPARTAAAWQSRGFTNFDASAENLKYQKAFAAARGLQCAKPGPHGYAIQEYMATASVARDMVRIIDEIESLHQKTLAQKLQHEAQKPVTSKPDNVARLQYYGTSYGTFLGNTFMSMFPGRVKRMVLDGVIVPEDWVAADWYSSLLDSEKALEYFYRSCFEATAKCPLTKSSDHSWHSIRDRVRTLLGELEASPRPALTQGGTETIITAGMVRSSIFKALYQPIDKFEPLAESLASALQDNYTLLVQNTGLGHPADGCTPKKPGEYNWLGLSSSAIVCGDAQDVTHHDEHYWQGYFEKLGDRSPEFGHNVAKIPFTCSGWKSRPKYRFTGPFSSPESDPSNKQERPSAPALLLSSWIDPITPLQNAHRVSKSHPGSRVLSQRVVRTYMATGALPDEGAQCEPDCVPWEQCDDERTSLPR</sequence>
<keyword evidence="3" id="KW-0863">Zinc-finger</keyword>
<comment type="similarity">
    <text evidence="1">Belongs to the peptidase S33 family.</text>
</comment>
<dbReference type="InterPro" id="IPR051601">
    <property type="entry name" value="Serine_prot/Carboxylest_S33"/>
</dbReference>
<accession>A0A9P8M7K3</accession>
<dbReference type="SUPFAM" id="SSF53474">
    <property type="entry name" value="alpha/beta-Hydrolases"/>
    <property type="match status" value="1"/>
</dbReference>
<dbReference type="GO" id="GO:0016787">
    <property type="term" value="F:hydrolase activity"/>
    <property type="evidence" value="ECO:0007669"/>
    <property type="project" value="UniProtKB-KW"/>
</dbReference>
<keyword evidence="4" id="KW-0378">Hydrolase</keyword>
<evidence type="ECO:0000256" key="6">
    <source>
        <dbReference type="SAM" id="MobiDB-lite"/>
    </source>
</evidence>
<dbReference type="Proteomes" id="UP000764110">
    <property type="component" value="Unassembled WGS sequence"/>
</dbReference>
<dbReference type="Gene3D" id="3.40.50.1820">
    <property type="entry name" value="alpha/beta hydrolase"/>
    <property type="match status" value="1"/>
</dbReference>
<dbReference type="PANTHER" id="PTHR43248:SF25">
    <property type="entry name" value="AB HYDROLASE-1 DOMAIN-CONTAINING PROTEIN-RELATED"/>
    <property type="match status" value="1"/>
</dbReference>